<feature type="transmembrane region" description="Helical" evidence="2">
    <location>
        <begin position="111"/>
        <end position="138"/>
    </location>
</feature>
<sequence length="152" mass="17164">MQTPTEHYMGGTHVRQLGVGPVLEYVSREGNEDGFEGETPPSQGAGPQNKESEDCGSHPDVFAPGLLRWDNAKLYSGEQKHSEKDFTATLYSRYRTPHPDISSYLELNKDFFFLMLRFCFSPLLLFWCVSVLVLLCSLPAAVKSVFMRCEMC</sequence>
<accession>A0A0E9WZT6</accession>
<evidence type="ECO:0000256" key="1">
    <source>
        <dbReference type="SAM" id="MobiDB-lite"/>
    </source>
</evidence>
<proteinExistence type="predicted"/>
<feature type="region of interest" description="Disordered" evidence="1">
    <location>
        <begin position="28"/>
        <end position="59"/>
    </location>
</feature>
<evidence type="ECO:0000256" key="2">
    <source>
        <dbReference type="SAM" id="Phobius"/>
    </source>
</evidence>
<organism evidence="3">
    <name type="scientific">Anguilla anguilla</name>
    <name type="common">European freshwater eel</name>
    <name type="synonym">Muraena anguilla</name>
    <dbReference type="NCBI Taxonomy" id="7936"/>
    <lineage>
        <taxon>Eukaryota</taxon>
        <taxon>Metazoa</taxon>
        <taxon>Chordata</taxon>
        <taxon>Craniata</taxon>
        <taxon>Vertebrata</taxon>
        <taxon>Euteleostomi</taxon>
        <taxon>Actinopterygii</taxon>
        <taxon>Neopterygii</taxon>
        <taxon>Teleostei</taxon>
        <taxon>Anguilliformes</taxon>
        <taxon>Anguillidae</taxon>
        <taxon>Anguilla</taxon>
    </lineage>
</organism>
<protein>
    <submittedName>
        <fullName evidence="3">Uncharacterized protein</fullName>
    </submittedName>
</protein>
<evidence type="ECO:0000313" key="3">
    <source>
        <dbReference type="EMBL" id="JAH95997.1"/>
    </source>
</evidence>
<reference evidence="3" key="1">
    <citation type="submission" date="2014-11" db="EMBL/GenBank/DDBJ databases">
        <authorList>
            <person name="Amaro Gonzalez C."/>
        </authorList>
    </citation>
    <scope>NUCLEOTIDE SEQUENCE</scope>
</reference>
<keyword evidence="2" id="KW-1133">Transmembrane helix</keyword>
<dbReference type="AlphaFoldDB" id="A0A0E9WZT6"/>
<keyword evidence="2" id="KW-0472">Membrane</keyword>
<reference evidence="3" key="2">
    <citation type="journal article" date="2015" name="Fish Shellfish Immunol.">
        <title>Early steps in the European eel (Anguilla anguilla)-Vibrio vulnificus interaction in the gills: Role of the RtxA13 toxin.</title>
        <authorList>
            <person name="Callol A."/>
            <person name="Pajuelo D."/>
            <person name="Ebbesson L."/>
            <person name="Teles M."/>
            <person name="MacKenzie S."/>
            <person name="Amaro C."/>
        </authorList>
    </citation>
    <scope>NUCLEOTIDE SEQUENCE</scope>
</reference>
<keyword evidence="2" id="KW-0812">Transmembrane</keyword>
<dbReference type="EMBL" id="GBXM01012580">
    <property type="protein sequence ID" value="JAH95997.1"/>
    <property type="molecule type" value="Transcribed_RNA"/>
</dbReference>
<name>A0A0E9WZT6_ANGAN</name>